<protein>
    <submittedName>
        <fullName evidence="2">11947_t:CDS:1</fullName>
    </submittedName>
</protein>
<dbReference type="EMBL" id="CAJVPV010056772">
    <property type="protein sequence ID" value="CAG8786064.1"/>
    <property type="molecule type" value="Genomic_DNA"/>
</dbReference>
<feature type="domain" description="START" evidence="1">
    <location>
        <begin position="21"/>
        <end position="142"/>
    </location>
</feature>
<dbReference type="AlphaFoldDB" id="A0A9N9JMF0"/>
<dbReference type="SUPFAM" id="SSF55961">
    <property type="entry name" value="Bet v1-like"/>
    <property type="match status" value="1"/>
</dbReference>
<sequence length="158" mass="17748">MGQQDIEGFPPQSVFSVIGMRRLWDELYEEGNLVENLDNTTSLTYMVMHGMAGSKTRDFSLVEKVDCDSDGTIYFVSTSVITPKIPPCVGKVRANIKLNGWVLQPTSEDPSVTRVTYILQSDVRGWIPSVLARKYLARRPLVIHTIKTYLLKNGPPVM</sequence>
<dbReference type="Pfam" id="PF01852">
    <property type="entry name" value="START"/>
    <property type="match status" value="1"/>
</dbReference>
<dbReference type="CDD" id="cd00177">
    <property type="entry name" value="START"/>
    <property type="match status" value="1"/>
</dbReference>
<feature type="non-terminal residue" evidence="2">
    <location>
        <position position="158"/>
    </location>
</feature>
<gene>
    <name evidence="2" type="ORF">AMORRO_LOCUS17738</name>
</gene>
<reference evidence="2" key="1">
    <citation type="submission" date="2021-06" db="EMBL/GenBank/DDBJ databases">
        <authorList>
            <person name="Kallberg Y."/>
            <person name="Tangrot J."/>
            <person name="Rosling A."/>
        </authorList>
    </citation>
    <scope>NUCLEOTIDE SEQUENCE</scope>
    <source>
        <strain evidence="2">CL551</strain>
    </source>
</reference>
<dbReference type="PANTHER" id="PTHR19308:SF14">
    <property type="entry name" value="START DOMAIN-CONTAINING PROTEIN"/>
    <property type="match status" value="1"/>
</dbReference>
<dbReference type="InterPro" id="IPR002913">
    <property type="entry name" value="START_lipid-bd_dom"/>
</dbReference>
<dbReference type="GO" id="GO:0008289">
    <property type="term" value="F:lipid binding"/>
    <property type="evidence" value="ECO:0007669"/>
    <property type="project" value="InterPro"/>
</dbReference>
<comment type="caution">
    <text evidence="2">The sequence shown here is derived from an EMBL/GenBank/DDBJ whole genome shotgun (WGS) entry which is preliminary data.</text>
</comment>
<evidence type="ECO:0000259" key="1">
    <source>
        <dbReference type="PROSITE" id="PS50848"/>
    </source>
</evidence>
<dbReference type="PROSITE" id="PS50848">
    <property type="entry name" value="START"/>
    <property type="match status" value="1"/>
</dbReference>
<organism evidence="2 3">
    <name type="scientific">Acaulospora morrowiae</name>
    <dbReference type="NCBI Taxonomy" id="94023"/>
    <lineage>
        <taxon>Eukaryota</taxon>
        <taxon>Fungi</taxon>
        <taxon>Fungi incertae sedis</taxon>
        <taxon>Mucoromycota</taxon>
        <taxon>Glomeromycotina</taxon>
        <taxon>Glomeromycetes</taxon>
        <taxon>Diversisporales</taxon>
        <taxon>Acaulosporaceae</taxon>
        <taxon>Acaulospora</taxon>
    </lineage>
</organism>
<dbReference type="PANTHER" id="PTHR19308">
    <property type="entry name" value="PHOSPHATIDYLCHOLINE TRANSFER PROTEIN"/>
    <property type="match status" value="1"/>
</dbReference>
<dbReference type="Gene3D" id="3.30.530.20">
    <property type="match status" value="1"/>
</dbReference>
<proteinExistence type="predicted"/>
<evidence type="ECO:0000313" key="2">
    <source>
        <dbReference type="EMBL" id="CAG8786064.1"/>
    </source>
</evidence>
<dbReference type="GO" id="GO:0005737">
    <property type="term" value="C:cytoplasm"/>
    <property type="evidence" value="ECO:0007669"/>
    <property type="project" value="UniProtKB-ARBA"/>
</dbReference>
<dbReference type="InterPro" id="IPR051213">
    <property type="entry name" value="START_lipid_transfer"/>
</dbReference>
<keyword evidence="3" id="KW-1185">Reference proteome</keyword>
<dbReference type="OrthoDB" id="196858at2759"/>
<accession>A0A9N9JMF0</accession>
<name>A0A9N9JMF0_9GLOM</name>
<evidence type="ECO:0000313" key="3">
    <source>
        <dbReference type="Proteomes" id="UP000789342"/>
    </source>
</evidence>
<dbReference type="InterPro" id="IPR023393">
    <property type="entry name" value="START-like_dom_sf"/>
</dbReference>
<dbReference type="Proteomes" id="UP000789342">
    <property type="component" value="Unassembled WGS sequence"/>
</dbReference>